<dbReference type="InterPro" id="IPR050360">
    <property type="entry name" value="MFS_Sugar_Transporters"/>
</dbReference>
<evidence type="ECO:0000313" key="12">
    <source>
        <dbReference type="Proteomes" id="UP000279259"/>
    </source>
</evidence>
<feature type="transmembrane region" description="Helical" evidence="9">
    <location>
        <begin position="396"/>
        <end position="414"/>
    </location>
</feature>
<evidence type="ECO:0000256" key="2">
    <source>
        <dbReference type="ARBA" id="ARBA00010992"/>
    </source>
</evidence>
<protein>
    <recommendedName>
        <fullName evidence="10">Major facilitator superfamily (MFS) profile domain-containing protein</fullName>
    </recommendedName>
</protein>
<name>A0A427XZD2_9TREE</name>
<evidence type="ECO:0000256" key="7">
    <source>
        <dbReference type="ARBA" id="ARBA00049119"/>
    </source>
</evidence>
<comment type="subcellular location">
    <subcellularLocation>
        <location evidence="1">Membrane</location>
        <topology evidence="1">Multi-pass membrane protein</topology>
    </subcellularLocation>
</comment>
<dbReference type="InterPro" id="IPR005828">
    <property type="entry name" value="MFS_sugar_transport-like"/>
</dbReference>
<dbReference type="GO" id="GO:0016020">
    <property type="term" value="C:membrane"/>
    <property type="evidence" value="ECO:0007669"/>
    <property type="project" value="UniProtKB-SubCell"/>
</dbReference>
<feature type="domain" description="Major facilitator superfamily (MFS) profile" evidence="10">
    <location>
        <begin position="9"/>
        <end position="449"/>
    </location>
</feature>
<dbReference type="GO" id="GO:0005351">
    <property type="term" value="F:carbohydrate:proton symporter activity"/>
    <property type="evidence" value="ECO:0007669"/>
    <property type="project" value="TreeGrafter"/>
</dbReference>
<evidence type="ECO:0000256" key="1">
    <source>
        <dbReference type="ARBA" id="ARBA00004141"/>
    </source>
</evidence>
<evidence type="ECO:0000259" key="10">
    <source>
        <dbReference type="PROSITE" id="PS50850"/>
    </source>
</evidence>
<feature type="transmembrane region" description="Helical" evidence="9">
    <location>
        <begin position="79"/>
        <end position="100"/>
    </location>
</feature>
<accession>A0A427XZD2</accession>
<evidence type="ECO:0000256" key="3">
    <source>
        <dbReference type="ARBA" id="ARBA00022448"/>
    </source>
</evidence>
<dbReference type="InterPro" id="IPR005829">
    <property type="entry name" value="Sugar_transporter_CS"/>
</dbReference>
<feature type="transmembrane region" description="Helical" evidence="9">
    <location>
        <begin position="171"/>
        <end position="192"/>
    </location>
</feature>
<dbReference type="InterPro" id="IPR003663">
    <property type="entry name" value="Sugar/inositol_transpt"/>
</dbReference>
<evidence type="ECO:0000256" key="8">
    <source>
        <dbReference type="RuleBase" id="RU003346"/>
    </source>
</evidence>
<feature type="transmembrane region" description="Helical" evidence="9">
    <location>
        <begin position="356"/>
        <end position="375"/>
    </location>
</feature>
<dbReference type="Pfam" id="PF00083">
    <property type="entry name" value="Sugar_tr"/>
    <property type="match status" value="1"/>
</dbReference>
<keyword evidence="4 9" id="KW-0812">Transmembrane</keyword>
<dbReference type="Proteomes" id="UP000279259">
    <property type="component" value="Unassembled WGS sequence"/>
</dbReference>
<keyword evidence="5 9" id="KW-1133">Transmembrane helix</keyword>
<dbReference type="EMBL" id="RSCD01000022">
    <property type="protein sequence ID" value="RSH84075.1"/>
    <property type="molecule type" value="Genomic_DNA"/>
</dbReference>
<feature type="transmembrane region" description="Helical" evidence="9">
    <location>
        <begin position="426"/>
        <end position="445"/>
    </location>
</feature>
<proteinExistence type="inferred from homology"/>
<dbReference type="OrthoDB" id="6133115at2759"/>
<reference evidence="11 12" key="1">
    <citation type="submission" date="2018-11" db="EMBL/GenBank/DDBJ databases">
        <title>Genome sequence of Saitozyma podzolica DSM 27192.</title>
        <authorList>
            <person name="Aliyu H."/>
            <person name="Gorte O."/>
            <person name="Ochsenreither K."/>
        </authorList>
    </citation>
    <scope>NUCLEOTIDE SEQUENCE [LARGE SCALE GENOMIC DNA]</scope>
    <source>
        <strain evidence="11 12">DSM 27192</strain>
    </source>
</reference>
<evidence type="ECO:0000256" key="4">
    <source>
        <dbReference type="ARBA" id="ARBA00022692"/>
    </source>
</evidence>
<keyword evidence="3 8" id="KW-0813">Transport</keyword>
<dbReference type="AlphaFoldDB" id="A0A427XZD2"/>
<gene>
    <name evidence="11" type="ORF">EHS25_005320</name>
</gene>
<dbReference type="PROSITE" id="PS00217">
    <property type="entry name" value="SUGAR_TRANSPORT_2"/>
    <property type="match status" value="1"/>
</dbReference>
<comment type="catalytic activity">
    <reaction evidence="7">
        <text>myo-inositol(out) + H(+)(out) = myo-inositol(in) + H(+)(in)</text>
        <dbReference type="Rhea" id="RHEA:60364"/>
        <dbReference type="ChEBI" id="CHEBI:15378"/>
        <dbReference type="ChEBI" id="CHEBI:17268"/>
    </reaction>
</comment>
<evidence type="ECO:0000313" key="11">
    <source>
        <dbReference type="EMBL" id="RSH84075.1"/>
    </source>
</evidence>
<feature type="transmembrane region" description="Helical" evidence="9">
    <location>
        <begin position="106"/>
        <end position="126"/>
    </location>
</feature>
<dbReference type="PRINTS" id="PR00171">
    <property type="entry name" value="SUGRTRNSPORT"/>
</dbReference>
<comment type="caution">
    <text evidence="11">The sequence shown here is derived from an EMBL/GenBank/DDBJ whole genome shotgun (WGS) entry which is preliminary data.</text>
</comment>
<feature type="transmembrane region" description="Helical" evidence="9">
    <location>
        <begin position="299"/>
        <end position="319"/>
    </location>
</feature>
<dbReference type="PROSITE" id="PS50850">
    <property type="entry name" value="MFS"/>
    <property type="match status" value="1"/>
</dbReference>
<feature type="transmembrane region" description="Helical" evidence="9">
    <location>
        <begin position="52"/>
        <end position="72"/>
    </location>
</feature>
<feature type="transmembrane region" description="Helical" evidence="9">
    <location>
        <begin position="326"/>
        <end position="344"/>
    </location>
</feature>
<evidence type="ECO:0000256" key="6">
    <source>
        <dbReference type="ARBA" id="ARBA00023136"/>
    </source>
</evidence>
<dbReference type="NCBIfam" id="TIGR00879">
    <property type="entry name" value="SP"/>
    <property type="match status" value="1"/>
</dbReference>
<dbReference type="InterPro" id="IPR036259">
    <property type="entry name" value="MFS_trans_sf"/>
</dbReference>
<keyword evidence="12" id="KW-1185">Reference proteome</keyword>
<dbReference type="InterPro" id="IPR020846">
    <property type="entry name" value="MFS_dom"/>
</dbReference>
<sequence length="505" mass="55166">MANYLTLAVILFACIGSWTWGYVAGIIASTLGQPSFSSYMGFNESNTSTLQGLANALFSVGGFVGCYASVFVNERKGRLAGIFVGCVLDIIGSALSAGAVHIAMFIVGRFVVGLGVGFLLVLVPLYESEITPHNKRGLLVGLHGVMLCVGYVSSNWIGYGFFFVKNTNINWRLPLAIGGVPACLLAACVFRLPQSPRYLVQRGDNEGALDVCRRLHYDPAHRESDLYLREHAQIVQQHAIDQHSPASWASMFRIAHYRKRAIIGHTTMFFVQCSGNLVITNYAPILYGKLGYDANKQLLMAGAWITMCPFGNLLNAFLLDKVGRRLLLSGGLMGCTMCLVAEAVSVARFQQTGSQAASLAAVAFLFIHMFFFCTTQDASSYVYVSEIFPTHIRPKGVAISVSGLFLSTLIFVSAAPQGFQNIGWKYYFVLMFPAFVGSLTEFFFWPETRGLPLEEIAAKFGDDTAAPLEDVMKHGARPTEPHGDDSLAASNVDLEKARHHLVEQV</sequence>
<dbReference type="PANTHER" id="PTHR48022:SF11">
    <property type="entry name" value="MONOSACCHARIDE TRANSPORTER (HXT8), PUTATIVE (AFU_ORTHOLOGUE AFUA_2G08120)-RELATED"/>
    <property type="match status" value="1"/>
</dbReference>
<evidence type="ECO:0000256" key="9">
    <source>
        <dbReference type="SAM" id="Phobius"/>
    </source>
</evidence>
<evidence type="ECO:0000256" key="5">
    <source>
        <dbReference type="ARBA" id="ARBA00022989"/>
    </source>
</evidence>
<keyword evidence="6 9" id="KW-0472">Membrane</keyword>
<feature type="transmembrane region" description="Helical" evidence="9">
    <location>
        <begin position="261"/>
        <end position="279"/>
    </location>
</feature>
<dbReference type="SUPFAM" id="SSF103473">
    <property type="entry name" value="MFS general substrate transporter"/>
    <property type="match status" value="1"/>
</dbReference>
<organism evidence="11 12">
    <name type="scientific">Saitozyma podzolica</name>
    <dbReference type="NCBI Taxonomy" id="1890683"/>
    <lineage>
        <taxon>Eukaryota</taxon>
        <taxon>Fungi</taxon>
        <taxon>Dikarya</taxon>
        <taxon>Basidiomycota</taxon>
        <taxon>Agaricomycotina</taxon>
        <taxon>Tremellomycetes</taxon>
        <taxon>Tremellales</taxon>
        <taxon>Trimorphomycetaceae</taxon>
        <taxon>Saitozyma</taxon>
    </lineage>
</organism>
<dbReference type="FunFam" id="1.20.1250.20:FF:000134">
    <property type="entry name" value="MFS sugar transporter protein"/>
    <property type="match status" value="1"/>
</dbReference>
<dbReference type="Gene3D" id="1.20.1250.20">
    <property type="entry name" value="MFS general substrate transporter like domains"/>
    <property type="match status" value="1"/>
</dbReference>
<dbReference type="PANTHER" id="PTHR48022">
    <property type="entry name" value="PLASTIDIC GLUCOSE TRANSPORTER 4"/>
    <property type="match status" value="1"/>
</dbReference>
<feature type="transmembrane region" description="Helical" evidence="9">
    <location>
        <begin position="138"/>
        <end position="159"/>
    </location>
</feature>
<comment type="similarity">
    <text evidence="2 8">Belongs to the major facilitator superfamily. Sugar transporter (TC 2.A.1.1) family.</text>
</comment>